<accession>A0A2G5ER23</accession>
<dbReference type="SUPFAM" id="SSF81383">
    <property type="entry name" value="F-box domain"/>
    <property type="match status" value="1"/>
</dbReference>
<dbReference type="AlphaFoldDB" id="A0A2G5ER23"/>
<feature type="domain" description="F-box/LRR-repeat protein 15/At3g58940/PEG3-like LRR" evidence="3">
    <location>
        <begin position="109"/>
        <end position="248"/>
    </location>
</feature>
<dbReference type="Gene3D" id="3.80.10.10">
    <property type="entry name" value="Ribonuclease Inhibitor"/>
    <property type="match status" value="1"/>
</dbReference>
<reference evidence="4 5" key="1">
    <citation type="submission" date="2017-09" db="EMBL/GenBank/DDBJ databases">
        <title>WGS assembly of Aquilegia coerulea Goldsmith.</title>
        <authorList>
            <person name="Hodges S."/>
            <person name="Kramer E."/>
            <person name="Nordborg M."/>
            <person name="Tomkins J."/>
            <person name="Borevitz J."/>
            <person name="Derieg N."/>
            <person name="Yan J."/>
            <person name="Mihaltcheva S."/>
            <person name="Hayes R.D."/>
            <person name="Rokhsar D."/>
        </authorList>
    </citation>
    <scope>NUCLEOTIDE SEQUENCE [LARGE SCALE GENOMIC DNA]</scope>
    <source>
        <strain evidence="5">cv. Goldsmith</strain>
    </source>
</reference>
<keyword evidence="5" id="KW-1185">Reference proteome</keyword>
<dbReference type="Gene3D" id="1.20.1280.50">
    <property type="match status" value="1"/>
</dbReference>
<dbReference type="FunCoup" id="A0A2G5ER23">
    <property type="interactions" value="394"/>
</dbReference>
<dbReference type="InterPro" id="IPR055411">
    <property type="entry name" value="LRR_FXL15/At3g58940/PEG3-like"/>
</dbReference>
<name>A0A2G5ER23_AQUCA</name>
<dbReference type="Proteomes" id="UP000230069">
    <property type="component" value="Unassembled WGS sequence"/>
</dbReference>
<dbReference type="OrthoDB" id="612216at2759"/>
<dbReference type="InterPro" id="IPR032675">
    <property type="entry name" value="LRR_dom_sf"/>
</dbReference>
<dbReference type="STRING" id="218851.A0A2G5ER23"/>
<proteinExistence type="predicted"/>
<dbReference type="PANTHER" id="PTHR31900">
    <property type="entry name" value="F-BOX/RNI SUPERFAMILY PROTEIN-RELATED"/>
    <property type="match status" value="1"/>
</dbReference>
<dbReference type="PANTHER" id="PTHR31900:SF30">
    <property type="entry name" value="SUPERFAMILY PROTEIN, PUTATIVE-RELATED"/>
    <property type="match status" value="1"/>
</dbReference>
<dbReference type="InterPro" id="IPR036047">
    <property type="entry name" value="F-box-like_dom_sf"/>
</dbReference>
<dbReference type="Pfam" id="PF08387">
    <property type="entry name" value="FBD"/>
    <property type="match status" value="1"/>
</dbReference>
<evidence type="ECO:0000313" key="4">
    <source>
        <dbReference type="EMBL" id="PIA58180.1"/>
    </source>
</evidence>
<dbReference type="Pfam" id="PF00646">
    <property type="entry name" value="F-box"/>
    <property type="match status" value="1"/>
</dbReference>
<dbReference type="InterPro" id="IPR001810">
    <property type="entry name" value="F-box_dom"/>
</dbReference>
<dbReference type="InterPro" id="IPR050232">
    <property type="entry name" value="FBL13/AtMIF1-like"/>
</dbReference>
<gene>
    <name evidence="4" type="ORF">AQUCO_00500244v1</name>
</gene>
<dbReference type="EMBL" id="KZ305022">
    <property type="protein sequence ID" value="PIA58180.1"/>
    <property type="molecule type" value="Genomic_DNA"/>
</dbReference>
<feature type="domain" description="F-box" evidence="1">
    <location>
        <begin position="15"/>
        <end position="55"/>
    </location>
</feature>
<feature type="domain" description="FBD" evidence="2">
    <location>
        <begin position="389"/>
        <end position="424"/>
    </location>
</feature>
<evidence type="ECO:0000259" key="2">
    <source>
        <dbReference type="Pfam" id="PF08387"/>
    </source>
</evidence>
<organism evidence="4 5">
    <name type="scientific">Aquilegia coerulea</name>
    <name type="common">Rocky mountain columbine</name>
    <dbReference type="NCBI Taxonomy" id="218851"/>
    <lineage>
        <taxon>Eukaryota</taxon>
        <taxon>Viridiplantae</taxon>
        <taxon>Streptophyta</taxon>
        <taxon>Embryophyta</taxon>
        <taxon>Tracheophyta</taxon>
        <taxon>Spermatophyta</taxon>
        <taxon>Magnoliopsida</taxon>
        <taxon>Ranunculales</taxon>
        <taxon>Ranunculaceae</taxon>
        <taxon>Thalictroideae</taxon>
        <taxon>Aquilegia</taxon>
    </lineage>
</organism>
<protein>
    <recommendedName>
        <fullName evidence="6">F-box domain-containing protein</fullName>
    </recommendedName>
</protein>
<sequence>MKRQCLSPLHNLDKISSLHDSIRLHILSFLPMEDAIRTTILSKSWRNVCSSLPILEFSEWAYEQKKCKKKDMDAFKDIIDHTLMLHDESNIISFRLILSRAPISTPHINSWVSFALQHNVQHLTLYSVYRPIEQLPRSLFVCSSLRVLDLSNVPLKLPNSIQFPLLKSLMLSWVEFLADNLVSKLLSCCCCPVLESLVIVRCYQYHANTHTISFSNLKYLKLFKNEVVSRLKIILSIPNLQKFIYSGQEPPSLTYQTLASISDAKFVLTSLPTNSNETGSDYFNNCASKILKGLRNVEKLTLGEFYIENLTRDRDLSTCLATSCYTLKTLELYMYATKNQVQAVTLLLRSYPNLETLNVFFSEEDCTSLNMLNMEEYWQLKVVSMRDPLKHLKTVEIDLFKGSKNELLLLRSLLMSASMLEKMNVKLSRYSRGNVENRTKLSEKLLTFTKVSPHTTICIVR</sequence>
<dbReference type="InParanoid" id="A0A2G5ER23"/>
<dbReference type="InterPro" id="IPR006566">
    <property type="entry name" value="FBD"/>
</dbReference>
<evidence type="ECO:0000259" key="1">
    <source>
        <dbReference type="Pfam" id="PF00646"/>
    </source>
</evidence>
<evidence type="ECO:0008006" key="6">
    <source>
        <dbReference type="Google" id="ProtNLM"/>
    </source>
</evidence>
<dbReference type="SUPFAM" id="SSF52047">
    <property type="entry name" value="RNI-like"/>
    <property type="match status" value="1"/>
</dbReference>
<evidence type="ECO:0000313" key="5">
    <source>
        <dbReference type="Proteomes" id="UP000230069"/>
    </source>
</evidence>
<dbReference type="Pfam" id="PF24758">
    <property type="entry name" value="LRR_At5g56370"/>
    <property type="match status" value="1"/>
</dbReference>
<evidence type="ECO:0000259" key="3">
    <source>
        <dbReference type="Pfam" id="PF24758"/>
    </source>
</evidence>